<organism evidence="1 2">
    <name type="scientific">Dendrothele bispora (strain CBS 962.96)</name>
    <dbReference type="NCBI Taxonomy" id="1314807"/>
    <lineage>
        <taxon>Eukaryota</taxon>
        <taxon>Fungi</taxon>
        <taxon>Dikarya</taxon>
        <taxon>Basidiomycota</taxon>
        <taxon>Agaricomycotina</taxon>
        <taxon>Agaricomycetes</taxon>
        <taxon>Agaricomycetidae</taxon>
        <taxon>Agaricales</taxon>
        <taxon>Agaricales incertae sedis</taxon>
        <taxon>Dendrothele</taxon>
    </lineage>
</organism>
<name>A0A4S8M8Z7_DENBC</name>
<proteinExistence type="predicted"/>
<sequence length="224" mass="25891">MDRWDGPCPPEIYFSEYNPIRFYGMAIPTCATLFRYPQFVRWGMRIDLDGQTMSEKECHFFQLCTLITQRGSFVAFLLPTTKTQSSQMHLPLCATALPLPTCSSRKHHVPRRALLLLLVTTTLSRPHQASNSQHPLRLDQLFLRVLHPNLFPLGPSSQSQLPVILLRELRCSVPMVSGIRLRTLRTDLLHSLERRSFLKILMSTHQTRSSSLRLDLQPLLRRLF</sequence>
<dbReference type="Proteomes" id="UP000297245">
    <property type="component" value="Unassembled WGS sequence"/>
</dbReference>
<gene>
    <name evidence="1" type="ORF">K435DRAFT_518848</name>
</gene>
<dbReference type="AlphaFoldDB" id="A0A4S8M8Z7"/>
<dbReference type="EMBL" id="ML179128">
    <property type="protein sequence ID" value="THU98856.1"/>
    <property type="molecule type" value="Genomic_DNA"/>
</dbReference>
<keyword evidence="2" id="KW-1185">Reference proteome</keyword>
<accession>A0A4S8M8Z7</accession>
<protein>
    <submittedName>
        <fullName evidence="1">Uncharacterized protein</fullName>
    </submittedName>
</protein>
<evidence type="ECO:0000313" key="2">
    <source>
        <dbReference type="Proteomes" id="UP000297245"/>
    </source>
</evidence>
<reference evidence="1 2" key="1">
    <citation type="journal article" date="2019" name="Nat. Ecol. Evol.">
        <title>Megaphylogeny resolves global patterns of mushroom evolution.</title>
        <authorList>
            <person name="Varga T."/>
            <person name="Krizsan K."/>
            <person name="Foldi C."/>
            <person name="Dima B."/>
            <person name="Sanchez-Garcia M."/>
            <person name="Sanchez-Ramirez S."/>
            <person name="Szollosi G.J."/>
            <person name="Szarkandi J.G."/>
            <person name="Papp V."/>
            <person name="Albert L."/>
            <person name="Andreopoulos W."/>
            <person name="Angelini C."/>
            <person name="Antonin V."/>
            <person name="Barry K.W."/>
            <person name="Bougher N.L."/>
            <person name="Buchanan P."/>
            <person name="Buyck B."/>
            <person name="Bense V."/>
            <person name="Catcheside P."/>
            <person name="Chovatia M."/>
            <person name="Cooper J."/>
            <person name="Damon W."/>
            <person name="Desjardin D."/>
            <person name="Finy P."/>
            <person name="Geml J."/>
            <person name="Haridas S."/>
            <person name="Hughes K."/>
            <person name="Justo A."/>
            <person name="Karasinski D."/>
            <person name="Kautmanova I."/>
            <person name="Kiss B."/>
            <person name="Kocsube S."/>
            <person name="Kotiranta H."/>
            <person name="LaButti K.M."/>
            <person name="Lechner B.E."/>
            <person name="Liimatainen K."/>
            <person name="Lipzen A."/>
            <person name="Lukacs Z."/>
            <person name="Mihaltcheva S."/>
            <person name="Morgado L.N."/>
            <person name="Niskanen T."/>
            <person name="Noordeloos M.E."/>
            <person name="Ohm R.A."/>
            <person name="Ortiz-Santana B."/>
            <person name="Ovrebo C."/>
            <person name="Racz N."/>
            <person name="Riley R."/>
            <person name="Savchenko A."/>
            <person name="Shiryaev A."/>
            <person name="Soop K."/>
            <person name="Spirin V."/>
            <person name="Szebenyi C."/>
            <person name="Tomsovsky M."/>
            <person name="Tulloss R.E."/>
            <person name="Uehling J."/>
            <person name="Grigoriev I.V."/>
            <person name="Vagvolgyi C."/>
            <person name="Papp T."/>
            <person name="Martin F.M."/>
            <person name="Miettinen O."/>
            <person name="Hibbett D.S."/>
            <person name="Nagy L.G."/>
        </authorList>
    </citation>
    <scope>NUCLEOTIDE SEQUENCE [LARGE SCALE GENOMIC DNA]</scope>
    <source>
        <strain evidence="1 2">CBS 962.96</strain>
    </source>
</reference>
<evidence type="ECO:0000313" key="1">
    <source>
        <dbReference type="EMBL" id="THU98856.1"/>
    </source>
</evidence>